<dbReference type="Pfam" id="PF14450">
    <property type="entry name" value="FtsA"/>
    <property type="match status" value="1"/>
</dbReference>
<evidence type="ECO:0000313" key="2">
    <source>
        <dbReference type="EMBL" id="MBV7274314.1"/>
    </source>
</evidence>
<sequence length="702" mass="78334">MDSNNINPQDLIFALDIGTRSVIGTIGIIKDKKFNVIAEHFIEHEERAMVDGQIHDISLVASAVSTVKKHLENKLNVKIQQVAIAAAGRFLRTVVTKSELKIESDKEIDKDAIRSLELTAVKAAEEKINNQAEGKLYCVGYSVKNYYLNGYIIANLLSHKGENVAAEVIATFLPRSVVDSLYSVIDKVGLQVSSLTLEPIAAMEAAVPKNLRLLNLALVDVGAGTSDIAISSKETISAYGMVPMAGDEVTEIIAQNYLVDFNTAETIKKQCSEQEKITYIDVLGLENEILSEDVIKLISPIVRKISDEIGSKIIELNGDKSPNAVFLVGGGAHTPKLREFLAEKLNLQIQRVGIKGRESVVDCVCLDNSLGSIGVTVLGIALISIKRLGHDFIDVFLNNNVISLFNSHKHTIMDVMVQAGINPKVLIGRNGKNIRFMLNDIKRLAFGTLAINAEIKINSEKSSIDEEVKEGDNIEINYAMDGKDASPKVKDYVKKIQSISFFVNDILENLEPVIYINSVRAQFDDNIREGDEVQIVYPETLGEYKKYFRDVNEDFVYFLNGEELADRHIINEGDRIYRISKEELIKEKNEGIGQSKDIIGDTKEEKKVENQNTTEVDTPEEANLSVLEEKKYEVELYELKIIVNEEPIILKEKKEYIFVDIFDYIDFDLTVPKGNIYLRLNGKNAGYHDKLSAGDVIEIGWE</sequence>
<dbReference type="SMART" id="SM00842">
    <property type="entry name" value="FtsA"/>
    <property type="match status" value="1"/>
</dbReference>
<organism evidence="2 3">
    <name type="scientific">Clostridium thailandense</name>
    <dbReference type="NCBI Taxonomy" id="2794346"/>
    <lineage>
        <taxon>Bacteria</taxon>
        <taxon>Bacillati</taxon>
        <taxon>Bacillota</taxon>
        <taxon>Clostridia</taxon>
        <taxon>Eubacteriales</taxon>
        <taxon>Clostridiaceae</taxon>
        <taxon>Clostridium</taxon>
    </lineage>
</organism>
<keyword evidence="3" id="KW-1185">Reference proteome</keyword>
<accession>A0A949TK46</accession>
<reference evidence="2" key="1">
    <citation type="submission" date="2020-12" db="EMBL/GenBank/DDBJ databases">
        <title>Clostridium thailandense sp. nov., a novel acetogenic bacterium isolated from peat land soil in Thailand.</title>
        <authorList>
            <person name="Chaikitkaew S."/>
            <person name="Birkeland N.K."/>
        </authorList>
    </citation>
    <scope>NUCLEOTIDE SEQUENCE</scope>
    <source>
        <strain evidence="2">PL3</strain>
    </source>
</reference>
<dbReference type="PANTHER" id="PTHR32432">
    <property type="entry name" value="CELL DIVISION PROTEIN FTSA-RELATED"/>
    <property type="match status" value="1"/>
</dbReference>
<dbReference type="RefSeq" id="WP_218321376.1">
    <property type="nucleotide sequence ID" value="NZ_JAEEGC010000072.1"/>
</dbReference>
<dbReference type="GO" id="GO:0051301">
    <property type="term" value="P:cell division"/>
    <property type="evidence" value="ECO:0007669"/>
    <property type="project" value="InterPro"/>
</dbReference>
<dbReference type="AlphaFoldDB" id="A0A949TK46"/>
<protein>
    <submittedName>
        <fullName evidence="2">Rod shape-determining protein</fullName>
    </submittedName>
</protein>
<evidence type="ECO:0000313" key="3">
    <source>
        <dbReference type="Proteomes" id="UP000694308"/>
    </source>
</evidence>
<dbReference type="PANTHER" id="PTHR32432:SF3">
    <property type="entry name" value="ETHANOLAMINE UTILIZATION PROTEIN EUTJ"/>
    <property type="match status" value="1"/>
</dbReference>
<dbReference type="EMBL" id="JAEEGC010000072">
    <property type="protein sequence ID" value="MBV7274314.1"/>
    <property type="molecule type" value="Genomic_DNA"/>
</dbReference>
<dbReference type="InterPro" id="IPR050696">
    <property type="entry name" value="FtsA/MreB"/>
</dbReference>
<name>A0A949TK46_9CLOT</name>
<feature type="domain" description="SHS2" evidence="1">
    <location>
        <begin position="12"/>
        <end position="206"/>
    </location>
</feature>
<dbReference type="InterPro" id="IPR003494">
    <property type="entry name" value="SHS2_FtsA"/>
</dbReference>
<evidence type="ECO:0000259" key="1">
    <source>
        <dbReference type="SMART" id="SM00842"/>
    </source>
</evidence>
<proteinExistence type="predicted"/>
<dbReference type="Proteomes" id="UP000694308">
    <property type="component" value="Unassembled WGS sequence"/>
</dbReference>
<dbReference type="CDD" id="cd24004">
    <property type="entry name" value="ASKHA_NBD_PilM-like"/>
    <property type="match status" value="1"/>
</dbReference>
<comment type="caution">
    <text evidence="2">The sequence shown here is derived from an EMBL/GenBank/DDBJ whole genome shotgun (WGS) entry which is preliminary data.</text>
</comment>
<gene>
    <name evidence="2" type="ORF">I6U48_15525</name>
</gene>